<evidence type="ECO:0000313" key="2">
    <source>
        <dbReference type="RefSeq" id="XP_050553883.1"/>
    </source>
</evidence>
<dbReference type="Proteomes" id="UP000829999">
    <property type="component" value="Chromosome 13"/>
</dbReference>
<dbReference type="AlphaFoldDB" id="A0A9R0DVE8"/>
<evidence type="ECO:0000313" key="1">
    <source>
        <dbReference type="Proteomes" id="UP000829999"/>
    </source>
</evidence>
<keyword evidence="1" id="KW-1185">Reference proteome</keyword>
<sequence length="183" mass="20505">MSCIAHIRDQVFVRCEESVSKVTIPSTPTTPYKLSTKSPAKSPMLSTITNILRQDRTFAFSGSTAKFTGRTPPYRNTVPNQCDYIINHCHKTYDTSAVCGRTLQYQYQSFKNYCMLDFVNCREGHEIRSSASGISPTGPHLWWSDGSLIWFWSGGELPLLSLTVAGDRHAIPDARCVSQFSII</sequence>
<reference evidence="2" key="1">
    <citation type="submission" date="2025-08" db="UniProtKB">
        <authorList>
            <consortium name="RefSeq"/>
        </authorList>
    </citation>
    <scope>IDENTIFICATION</scope>
    <source>
        <tissue evidence="2">Whole larval tissue</tissue>
    </source>
</reference>
<organism evidence="1 2">
    <name type="scientific">Spodoptera frugiperda</name>
    <name type="common">Fall armyworm</name>
    <dbReference type="NCBI Taxonomy" id="7108"/>
    <lineage>
        <taxon>Eukaryota</taxon>
        <taxon>Metazoa</taxon>
        <taxon>Ecdysozoa</taxon>
        <taxon>Arthropoda</taxon>
        <taxon>Hexapoda</taxon>
        <taxon>Insecta</taxon>
        <taxon>Pterygota</taxon>
        <taxon>Neoptera</taxon>
        <taxon>Endopterygota</taxon>
        <taxon>Lepidoptera</taxon>
        <taxon>Glossata</taxon>
        <taxon>Ditrysia</taxon>
        <taxon>Noctuoidea</taxon>
        <taxon>Noctuidae</taxon>
        <taxon>Amphipyrinae</taxon>
        <taxon>Spodoptera</taxon>
    </lineage>
</organism>
<accession>A0A9R0DVE8</accession>
<dbReference type="GeneID" id="118270500"/>
<proteinExistence type="predicted"/>
<protein>
    <submittedName>
        <fullName evidence="2">Uncharacterized protein LOC118270500 isoform X2</fullName>
    </submittedName>
</protein>
<dbReference type="Gene3D" id="3.30.60.30">
    <property type="match status" value="1"/>
</dbReference>
<gene>
    <name evidence="2" type="primary">LOC118270500</name>
</gene>
<dbReference type="RefSeq" id="XP_050553883.1">
    <property type="nucleotide sequence ID" value="XM_050697926.1"/>
</dbReference>
<name>A0A9R0DVE8_SPOFR</name>